<organism evidence="1 2">
    <name type="scientific">Tetradesmus obliquus</name>
    <name type="common">Green alga</name>
    <name type="synonym">Acutodesmus obliquus</name>
    <dbReference type="NCBI Taxonomy" id="3088"/>
    <lineage>
        <taxon>Eukaryota</taxon>
        <taxon>Viridiplantae</taxon>
        <taxon>Chlorophyta</taxon>
        <taxon>core chlorophytes</taxon>
        <taxon>Chlorophyceae</taxon>
        <taxon>CS clade</taxon>
        <taxon>Sphaeropleales</taxon>
        <taxon>Scenedesmaceae</taxon>
        <taxon>Tetradesmus</taxon>
    </lineage>
</organism>
<accession>A0ABY8U334</accession>
<keyword evidence="2" id="KW-1185">Reference proteome</keyword>
<name>A0ABY8U334_TETOB</name>
<evidence type="ECO:0000313" key="2">
    <source>
        <dbReference type="Proteomes" id="UP001244341"/>
    </source>
</evidence>
<sequence>MAAATVLWNRLPQAPDLNLFKEKEKDDRVLQSLQLYRVAADAIYGAQGMHLARIYGAQGMQQQLQQQQQQQQQREIAIHLRATGLNQALTEATQVLELRLAAPQRQQQQQQQMLQQQFRVFLLTRTLLRSAAALELHSFLFGNAASMQIQPAAARVAVLLLRSGVQIADAEVAAVLNYCVVILPSAARARSAKIGRHSQHVLLQWQQLAAADGTAAAAGTTAAAAAAAAAAGTEAAAEAAASAESDCTAAVAGEALLHIEELKLLAAFQLAVAALKLHNSSSSRRSRQ</sequence>
<dbReference type="Proteomes" id="UP001244341">
    <property type="component" value="Chromosome 7b"/>
</dbReference>
<reference evidence="1 2" key="1">
    <citation type="submission" date="2023-05" db="EMBL/GenBank/DDBJ databases">
        <title>A 100% complete, gapless, phased diploid assembly of the Scenedesmus obliquus UTEX 3031 genome.</title>
        <authorList>
            <person name="Biondi T.C."/>
            <person name="Hanschen E.R."/>
            <person name="Kwon T."/>
            <person name="Eng W."/>
            <person name="Kruse C.P.S."/>
            <person name="Koehler S.I."/>
            <person name="Kunde Y."/>
            <person name="Gleasner C.D."/>
            <person name="You Mak K.T."/>
            <person name="Polle J."/>
            <person name="Hovde B.T."/>
            <person name="Starkenburg S.R."/>
        </authorList>
    </citation>
    <scope>NUCLEOTIDE SEQUENCE [LARGE SCALE GENOMIC DNA]</scope>
    <source>
        <strain evidence="1 2">DOE0152z</strain>
    </source>
</reference>
<evidence type="ECO:0000313" key="1">
    <source>
        <dbReference type="EMBL" id="WIA15862.1"/>
    </source>
</evidence>
<proteinExistence type="predicted"/>
<gene>
    <name evidence="1" type="ORF">OEZ85_012616</name>
</gene>
<protein>
    <submittedName>
        <fullName evidence="1">Uncharacterized protein</fullName>
    </submittedName>
</protein>
<dbReference type="EMBL" id="CP126214">
    <property type="protein sequence ID" value="WIA15862.1"/>
    <property type="molecule type" value="Genomic_DNA"/>
</dbReference>